<evidence type="ECO:0000256" key="1">
    <source>
        <dbReference type="ARBA" id="ARBA00004225"/>
    </source>
</evidence>
<dbReference type="EMBL" id="JBBJCI010000370">
    <property type="protein sequence ID" value="KAK7232196.1"/>
    <property type="molecule type" value="Genomic_DNA"/>
</dbReference>
<feature type="repeat" description="Solcar" evidence="9">
    <location>
        <begin position="179"/>
        <end position="263"/>
    </location>
</feature>
<evidence type="ECO:0000313" key="11">
    <source>
        <dbReference type="EMBL" id="KAK7232196.1"/>
    </source>
</evidence>
<dbReference type="Proteomes" id="UP001363151">
    <property type="component" value="Unassembled WGS sequence"/>
</dbReference>
<comment type="subcellular location">
    <subcellularLocation>
        <location evidence="1">Mitochondrion membrane</location>
        <topology evidence="1">Multi-pass membrane protein</topology>
    </subcellularLocation>
</comment>
<dbReference type="Gene3D" id="1.50.40.10">
    <property type="entry name" value="Mitochondrial carrier domain"/>
    <property type="match status" value="2"/>
</dbReference>
<keyword evidence="6" id="KW-1133">Transmembrane helix</keyword>
<evidence type="ECO:0000256" key="9">
    <source>
        <dbReference type="PROSITE-ProRule" id="PRU00282"/>
    </source>
</evidence>
<evidence type="ECO:0000256" key="5">
    <source>
        <dbReference type="ARBA" id="ARBA00022737"/>
    </source>
</evidence>
<keyword evidence="5" id="KW-0677">Repeat</keyword>
<gene>
    <name evidence="11" type="ORF">SO694_00030041</name>
</gene>
<reference evidence="11 12" key="1">
    <citation type="submission" date="2024-03" db="EMBL/GenBank/DDBJ databases">
        <title>Aureococcus anophagefferens CCMP1851 and Kratosvirus quantuckense: Draft genome of a second virus-susceptible host strain in the model system.</title>
        <authorList>
            <person name="Chase E."/>
            <person name="Truchon A.R."/>
            <person name="Schepens W."/>
            <person name="Wilhelm S.W."/>
        </authorList>
    </citation>
    <scope>NUCLEOTIDE SEQUENCE [LARGE SCALE GENOMIC DNA]</scope>
    <source>
        <strain evidence="11 12">CCMP1851</strain>
    </source>
</reference>
<evidence type="ECO:0000256" key="2">
    <source>
        <dbReference type="ARBA" id="ARBA00006375"/>
    </source>
</evidence>
<protein>
    <submittedName>
        <fullName evidence="11">Mitochondrial carrier protein</fullName>
    </submittedName>
</protein>
<feature type="repeat" description="Solcar" evidence="9">
    <location>
        <begin position="3"/>
        <end position="87"/>
    </location>
</feature>
<dbReference type="Pfam" id="PF00153">
    <property type="entry name" value="Mito_carr"/>
    <property type="match status" value="3"/>
</dbReference>
<evidence type="ECO:0000313" key="12">
    <source>
        <dbReference type="Proteomes" id="UP001363151"/>
    </source>
</evidence>
<evidence type="ECO:0000256" key="4">
    <source>
        <dbReference type="ARBA" id="ARBA00022692"/>
    </source>
</evidence>
<evidence type="ECO:0000256" key="6">
    <source>
        <dbReference type="ARBA" id="ARBA00022989"/>
    </source>
</evidence>
<keyword evidence="7" id="KW-0496">Mitochondrion</keyword>
<evidence type="ECO:0000256" key="3">
    <source>
        <dbReference type="ARBA" id="ARBA00022448"/>
    </source>
</evidence>
<evidence type="ECO:0000256" key="8">
    <source>
        <dbReference type="ARBA" id="ARBA00023136"/>
    </source>
</evidence>
<comment type="similarity">
    <text evidence="2 10">Belongs to the mitochondrial carrier (TC 2.A.29) family.</text>
</comment>
<evidence type="ECO:0000256" key="7">
    <source>
        <dbReference type="ARBA" id="ARBA00023128"/>
    </source>
</evidence>
<feature type="repeat" description="Solcar" evidence="9">
    <location>
        <begin position="89"/>
        <end position="177"/>
    </location>
</feature>
<keyword evidence="4 9" id="KW-0812">Transmembrane</keyword>
<dbReference type="PROSITE" id="PS50920">
    <property type="entry name" value="SOLCAR"/>
    <property type="match status" value="3"/>
</dbReference>
<comment type="caution">
    <text evidence="11">The sequence shown here is derived from an EMBL/GenBank/DDBJ whole genome shotgun (WGS) entry which is preliminary data.</text>
</comment>
<dbReference type="InterPro" id="IPR023395">
    <property type="entry name" value="MCP_dom_sf"/>
</dbReference>
<keyword evidence="8 9" id="KW-0472">Membrane</keyword>
<keyword evidence="12" id="KW-1185">Reference proteome</keyword>
<accession>A0ABR1FJV1</accession>
<dbReference type="InterPro" id="IPR018108">
    <property type="entry name" value="MCP_transmembrane"/>
</dbReference>
<evidence type="ECO:0000256" key="10">
    <source>
        <dbReference type="RuleBase" id="RU000488"/>
    </source>
</evidence>
<name>A0ABR1FJV1_AURAN</name>
<sequence>MATATQATMSAGALSGFCQVLAEQPFDTIKVRLQSRALAFDAFLGPAALVRHTYAAEGTRAFFQGVTPRLATYSGVKASLFALFEAFREQTGSVALAGAAAGGLNTAISCPQDVLKSRLQVQVASGPGHYLGPLATAKLLLEARGVAAFYAGWLPLVCRDVPGYALLYSVYVAGTERRLPTALVGAASGLAFYVSTLPVDRVKTVMMTQPLDRPAFSSARAAFLEIYAANGILGFYRGCGPTLARTACGQAVALSVYDWASRRAR</sequence>
<dbReference type="SUPFAM" id="SSF103506">
    <property type="entry name" value="Mitochondrial carrier"/>
    <property type="match status" value="1"/>
</dbReference>
<organism evidence="11 12">
    <name type="scientific">Aureococcus anophagefferens</name>
    <name type="common">Harmful bloom alga</name>
    <dbReference type="NCBI Taxonomy" id="44056"/>
    <lineage>
        <taxon>Eukaryota</taxon>
        <taxon>Sar</taxon>
        <taxon>Stramenopiles</taxon>
        <taxon>Ochrophyta</taxon>
        <taxon>Pelagophyceae</taxon>
        <taxon>Pelagomonadales</taxon>
        <taxon>Pelagomonadaceae</taxon>
        <taxon>Aureococcus</taxon>
    </lineage>
</organism>
<keyword evidence="3 10" id="KW-0813">Transport</keyword>
<dbReference type="InterPro" id="IPR050567">
    <property type="entry name" value="Mitochondrial_Carrier"/>
</dbReference>
<proteinExistence type="inferred from homology"/>
<dbReference type="PANTHER" id="PTHR45624:SF12">
    <property type="entry name" value="MITOCHONDRIAL ORNITHINE TRANSPORTER 1"/>
    <property type="match status" value="1"/>
</dbReference>
<dbReference type="PANTHER" id="PTHR45624">
    <property type="entry name" value="MITOCHONDRIAL BASIC AMINO ACIDS TRANSPORTER-RELATED"/>
    <property type="match status" value="1"/>
</dbReference>